<dbReference type="EMBL" id="CP103300">
    <property type="protein sequence ID" value="UYM16601.1"/>
    <property type="molecule type" value="Genomic_DNA"/>
</dbReference>
<keyword evidence="3" id="KW-1185">Reference proteome</keyword>
<dbReference type="Proteomes" id="UP001163255">
    <property type="component" value="Chromosome"/>
</dbReference>
<evidence type="ECO:0000256" key="1">
    <source>
        <dbReference type="SAM" id="MobiDB-lite"/>
    </source>
</evidence>
<feature type="region of interest" description="Disordered" evidence="1">
    <location>
        <begin position="60"/>
        <end position="81"/>
    </location>
</feature>
<evidence type="ECO:0000313" key="2">
    <source>
        <dbReference type="EMBL" id="UYM16601.1"/>
    </source>
</evidence>
<dbReference type="RefSeq" id="WP_262598896.1">
    <property type="nucleotide sequence ID" value="NZ_CP103300.1"/>
</dbReference>
<protein>
    <submittedName>
        <fullName evidence="2">Uncharacterized protein</fullName>
    </submittedName>
</protein>
<name>A0ABY6GX12_9GAMM</name>
<sequence length="81" mass="9456">MTIQRRNKDPAFSECLNFQEQAMITSLQKAIYSIKDTLAAMLFPASQDMQKALQPVPIPVEQVRNRQSSGKLHRQQRDYRY</sequence>
<organism evidence="2 3">
    <name type="scientific">Endozoicomonas euniceicola</name>
    <dbReference type="NCBI Taxonomy" id="1234143"/>
    <lineage>
        <taxon>Bacteria</taxon>
        <taxon>Pseudomonadati</taxon>
        <taxon>Pseudomonadota</taxon>
        <taxon>Gammaproteobacteria</taxon>
        <taxon>Oceanospirillales</taxon>
        <taxon>Endozoicomonadaceae</taxon>
        <taxon>Endozoicomonas</taxon>
    </lineage>
</organism>
<evidence type="ECO:0000313" key="3">
    <source>
        <dbReference type="Proteomes" id="UP001163255"/>
    </source>
</evidence>
<gene>
    <name evidence="2" type="ORF">NX720_01325</name>
</gene>
<proteinExistence type="predicted"/>
<reference evidence="2" key="1">
    <citation type="submission" date="2022-10" db="EMBL/GenBank/DDBJ databases">
        <title>Completed Genome Sequence of two octocoral isolated bacterium, Endozoicomonas euniceicola EF212T and Endozoicomonas gorgoniicola PS125T.</title>
        <authorList>
            <person name="Chiou Y.-J."/>
            <person name="Chen Y.-H."/>
        </authorList>
    </citation>
    <scope>NUCLEOTIDE SEQUENCE</scope>
    <source>
        <strain evidence="2">EF212</strain>
    </source>
</reference>
<accession>A0ABY6GX12</accession>